<comment type="caution">
    <text evidence="9">The sequence shown here is derived from an EMBL/GenBank/DDBJ whole genome shotgun (WGS) entry which is preliminary data.</text>
</comment>
<feature type="transmembrane region" description="Helical" evidence="7">
    <location>
        <begin position="105"/>
        <end position="131"/>
    </location>
</feature>
<organism evidence="9 10">
    <name type="scientific">Brotocaccenecus cirricatena</name>
    <dbReference type="NCBI Taxonomy" id="3064195"/>
    <lineage>
        <taxon>Bacteria</taxon>
        <taxon>Bacillati</taxon>
        <taxon>Bacillota</taxon>
        <taxon>Clostridia</taxon>
        <taxon>Eubacteriales</taxon>
        <taxon>Oscillospiraceae</taxon>
        <taxon>Brotocaccenecus</taxon>
    </lineage>
</organism>
<dbReference type="InterPro" id="IPR050366">
    <property type="entry name" value="BP-dependent_transpt_permease"/>
</dbReference>
<dbReference type="SUPFAM" id="SSF161098">
    <property type="entry name" value="MetI-like"/>
    <property type="match status" value="1"/>
</dbReference>
<dbReference type="InterPro" id="IPR035906">
    <property type="entry name" value="MetI-like_sf"/>
</dbReference>
<gene>
    <name evidence="9" type="ORF">LKD37_12875</name>
</gene>
<evidence type="ECO:0000256" key="5">
    <source>
        <dbReference type="ARBA" id="ARBA00022989"/>
    </source>
</evidence>
<evidence type="ECO:0000256" key="1">
    <source>
        <dbReference type="ARBA" id="ARBA00004651"/>
    </source>
</evidence>
<reference evidence="9" key="1">
    <citation type="submission" date="2021-10" db="EMBL/GenBank/DDBJ databases">
        <title>Anaerobic single-cell dispensing facilitates the cultivation of human gut bacteria.</title>
        <authorList>
            <person name="Afrizal A."/>
        </authorList>
    </citation>
    <scope>NUCLEOTIDE SEQUENCE</scope>
    <source>
        <strain evidence="9">CLA-AA-H272</strain>
    </source>
</reference>
<feature type="transmembrane region" description="Helical" evidence="7">
    <location>
        <begin position="143"/>
        <end position="163"/>
    </location>
</feature>
<keyword evidence="3" id="KW-1003">Cell membrane</keyword>
<proteinExistence type="inferred from homology"/>
<dbReference type="PANTHER" id="PTHR43386:SF26">
    <property type="entry name" value="ABC TRANSPORTER PERMEASE PROTEIN"/>
    <property type="match status" value="1"/>
</dbReference>
<accession>A0AAE3AFF8</accession>
<comment type="similarity">
    <text evidence="7">Belongs to the binding-protein-dependent transport system permease family.</text>
</comment>
<protein>
    <submittedName>
        <fullName evidence="9">ABC transporter permease</fullName>
    </submittedName>
</protein>
<dbReference type="EMBL" id="JAJEPW010000046">
    <property type="protein sequence ID" value="MCC2130394.1"/>
    <property type="molecule type" value="Genomic_DNA"/>
</dbReference>
<dbReference type="Pfam" id="PF12911">
    <property type="entry name" value="OppC_N"/>
    <property type="match status" value="1"/>
</dbReference>
<keyword evidence="5 7" id="KW-1133">Transmembrane helix</keyword>
<sequence length="305" mass="33201">MDEMKKRGAAPNKSLFRRIAESEFFHNYKRSPSAIVGTVIVVLVLFIALFGPLFAPQNPYDVASLSLTDSYKPPAWEAGGDARFIFGTDSQGRDIFSSLIYGSRISLFIGVVGTLLACAVGITLGLISGYFGGRIDAVIMRLADILLSFPDILVALFIMTMFGRGVSKLLVVFTIIGCVTYVRTVRAEVLTVKQMEYVDAARVIGIPNILIIAKHVLPNVMTTVIVISTMKVGGLILAEATLSFLGAGVPVTEPSLGMLVKNGFDVLFSGYWWIAVMPGLYIMLIVFGINLLGDFLRDEFNPKLK</sequence>
<comment type="subcellular location">
    <subcellularLocation>
        <location evidence="1 7">Cell membrane</location>
        <topology evidence="1 7">Multi-pass membrane protein</topology>
    </subcellularLocation>
</comment>
<dbReference type="InterPro" id="IPR025966">
    <property type="entry name" value="OppC_N"/>
</dbReference>
<keyword evidence="2 7" id="KW-0813">Transport</keyword>
<dbReference type="Gene3D" id="1.10.3720.10">
    <property type="entry name" value="MetI-like"/>
    <property type="match status" value="1"/>
</dbReference>
<evidence type="ECO:0000256" key="3">
    <source>
        <dbReference type="ARBA" id="ARBA00022475"/>
    </source>
</evidence>
<dbReference type="RefSeq" id="WP_302929587.1">
    <property type="nucleotide sequence ID" value="NZ_JAJEPW010000046.1"/>
</dbReference>
<evidence type="ECO:0000256" key="4">
    <source>
        <dbReference type="ARBA" id="ARBA00022692"/>
    </source>
</evidence>
<evidence type="ECO:0000313" key="9">
    <source>
        <dbReference type="EMBL" id="MCC2130394.1"/>
    </source>
</evidence>
<evidence type="ECO:0000256" key="2">
    <source>
        <dbReference type="ARBA" id="ARBA00022448"/>
    </source>
</evidence>
<feature type="transmembrane region" description="Helical" evidence="7">
    <location>
        <begin position="169"/>
        <end position="185"/>
    </location>
</feature>
<dbReference type="AlphaFoldDB" id="A0AAE3AFF8"/>
<keyword evidence="6 7" id="KW-0472">Membrane</keyword>
<evidence type="ECO:0000256" key="6">
    <source>
        <dbReference type="ARBA" id="ARBA00023136"/>
    </source>
</evidence>
<feature type="transmembrane region" description="Helical" evidence="7">
    <location>
        <begin position="271"/>
        <end position="293"/>
    </location>
</feature>
<feature type="transmembrane region" description="Helical" evidence="7">
    <location>
        <begin position="34"/>
        <end position="55"/>
    </location>
</feature>
<keyword evidence="4 7" id="KW-0812">Transmembrane</keyword>
<dbReference type="Proteomes" id="UP001199319">
    <property type="component" value="Unassembled WGS sequence"/>
</dbReference>
<dbReference type="Pfam" id="PF00528">
    <property type="entry name" value="BPD_transp_1"/>
    <property type="match status" value="1"/>
</dbReference>
<evidence type="ECO:0000256" key="7">
    <source>
        <dbReference type="RuleBase" id="RU363032"/>
    </source>
</evidence>
<dbReference type="CDD" id="cd06261">
    <property type="entry name" value="TM_PBP2"/>
    <property type="match status" value="1"/>
</dbReference>
<dbReference type="PANTHER" id="PTHR43386">
    <property type="entry name" value="OLIGOPEPTIDE TRANSPORT SYSTEM PERMEASE PROTEIN APPC"/>
    <property type="match status" value="1"/>
</dbReference>
<dbReference type="GO" id="GO:0055085">
    <property type="term" value="P:transmembrane transport"/>
    <property type="evidence" value="ECO:0007669"/>
    <property type="project" value="InterPro"/>
</dbReference>
<evidence type="ECO:0000259" key="8">
    <source>
        <dbReference type="PROSITE" id="PS50928"/>
    </source>
</evidence>
<feature type="domain" description="ABC transmembrane type-1" evidence="8">
    <location>
        <begin position="103"/>
        <end position="293"/>
    </location>
</feature>
<name>A0AAE3AFF8_9FIRM</name>
<dbReference type="PROSITE" id="PS50928">
    <property type="entry name" value="ABC_TM1"/>
    <property type="match status" value="1"/>
</dbReference>
<keyword evidence="10" id="KW-1185">Reference proteome</keyword>
<evidence type="ECO:0000313" key="10">
    <source>
        <dbReference type="Proteomes" id="UP001199319"/>
    </source>
</evidence>
<dbReference type="GO" id="GO:0005886">
    <property type="term" value="C:plasma membrane"/>
    <property type="evidence" value="ECO:0007669"/>
    <property type="project" value="UniProtKB-SubCell"/>
</dbReference>
<dbReference type="InterPro" id="IPR000515">
    <property type="entry name" value="MetI-like"/>
</dbReference>
<feature type="transmembrane region" description="Helical" evidence="7">
    <location>
        <begin position="232"/>
        <end position="251"/>
    </location>
</feature>